<accession>A0A5D3E6V9</accession>
<name>A0A5D3E6V9_9BACE</name>
<protein>
    <submittedName>
        <fullName evidence="1">Tetracycline resistance ribosomal protection protein</fullName>
    </submittedName>
</protein>
<gene>
    <name evidence="1" type="ORF">FNJ60_15215</name>
</gene>
<dbReference type="PRINTS" id="PR01037">
    <property type="entry name" value="TCRTETOQM"/>
</dbReference>
<proteinExistence type="predicted"/>
<keyword evidence="2" id="KW-1185">Reference proteome</keyword>
<comment type="caution">
    <text evidence="1">The sequence shown here is derived from an EMBL/GenBank/DDBJ whole genome shotgun (WGS) entry which is preliminary data.</text>
</comment>
<dbReference type="InterPro" id="IPR027417">
    <property type="entry name" value="P-loop_NTPase"/>
</dbReference>
<feature type="non-terminal residue" evidence="1">
    <location>
        <position position="85"/>
    </location>
</feature>
<dbReference type="AlphaFoldDB" id="A0A5D3E6V9"/>
<feature type="non-terminal residue" evidence="1">
    <location>
        <position position="1"/>
    </location>
</feature>
<evidence type="ECO:0000313" key="1">
    <source>
        <dbReference type="EMBL" id="TYK31724.1"/>
    </source>
</evidence>
<dbReference type="SUPFAM" id="SSF50447">
    <property type="entry name" value="Translation proteins"/>
    <property type="match status" value="1"/>
</dbReference>
<sequence>SEISPADYWNTIIALVAKAKVYPVLHGSAMFNIGINELLDAISSFILPPASVSNRLSAYLYKIEHDPKGHKRSFLKIIDGSLRLR</sequence>
<dbReference type="InterPro" id="IPR009000">
    <property type="entry name" value="Transl_B-barrel_sf"/>
</dbReference>
<dbReference type="Proteomes" id="UP000324383">
    <property type="component" value="Unassembled WGS sequence"/>
</dbReference>
<dbReference type="SUPFAM" id="SSF52540">
    <property type="entry name" value="P-loop containing nucleoside triphosphate hydrolases"/>
    <property type="match status" value="1"/>
</dbReference>
<organism evidence="1 2">
    <name type="scientific">Bacteroides pyogenes</name>
    <dbReference type="NCBI Taxonomy" id="310300"/>
    <lineage>
        <taxon>Bacteria</taxon>
        <taxon>Pseudomonadati</taxon>
        <taxon>Bacteroidota</taxon>
        <taxon>Bacteroidia</taxon>
        <taxon>Bacteroidales</taxon>
        <taxon>Bacteroidaceae</taxon>
        <taxon>Bacteroides</taxon>
    </lineage>
</organism>
<evidence type="ECO:0000313" key="2">
    <source>
        <dbReference type="Proteomes" id="UP000324383"/>
    </source>
</evidence>
<dbReference type="Gene3D" id="3.40.50.300">
    <property type="entry name" value="P-loop containing nucleotide triphosphate hydrolases"/>
    <property type="match status" value="2"/>
</dbReference>
<dbReference type="EMBL" id="VKLW01000134">
    <property type="protein sequence ID" value="TYK31724.1"/>
    <property type="molecule type" value="Genomic_DNA"/>
</dbReference>
<reference evidence="1 2" key="1">
    <citation type="submission" date="2019-07" db="EMBL/GenBank/DDBJ databases">
        <title>Draft Genome Sequences of Bacteroides pyogenes Strains Isolated from the Uterus Holstein Dairy Cows with Metritis.</title>
        <authorList>
            <person name="Cunha F."/>
            <person name="Galvao K.N."/>
            <person name="Jeon S.J."/>
            <person name="Jeong K.C."/>
        </authorList>
    </citation>
    <scope>NUCLEOTIDE SEQUENCE [LARGE SCALE GENOMIC DNA]</scope>
    <source>
        <strain evidence="1 2">KG-31</strain>
    </source>
</reference>